<gene>
    <name evidence="10" type="ORF">CLUMA_CG008672</name>
</gene>
<organism evidence="10 11">
    <name type="scientific">Clunio marinus</name>
    <dbReference type="NCBI Taxonomy" id="568069"/>
    <lineage>
        <taxon>Eukaryota</taxon>
        <taxon>Metazoa</taxon>
        <taxon>Ecdysozoa</taxon>
        <taxon>Arthropoda</taxon>
        <taxon>Hexapoda</taxon>
        <taxon>Insecta</taxon>
        <taxon>Pterygota</taxon>
        <taxon>Neoptera</taxon>
        <taxon>Endopterygota</taxon>
        <taxon>Diptera</taxon>
        <taxon>Nematocera</taxon>
        <taxon>Chironomoidea</taxon>
        <taxon>Chironomidae</taxon>
        <taxon>Clunio</taxon>
    </lineage>
</organism>
<dbReference type="GO" id="GO:0000978">
    <property type="term" value="F:RNA polymerase II cis-regulatory region sequence-specific DNA binding"/>
    <property type="evidence" value="ECO:0007669"/>
    <property type="project" value="TreeGrafter"/>
</dbReference>
<dbReference type="GO" id="GO:0030182">
    <property type="term" value="P:neuron differentiation"/>
    <property type="evidence" value="ECO:0007669"/>
    <property type="project" value="TreeGrafter"/>
</dbReference>
<dbReference type="PANTHER" id="PTHR24339:SF28">
    <property type="entry name" value="E5-RELATED"/>
    <property type="match status" value="1"/>
</dbReference>
<dbReference type="GO" id="GO:0007420">
    <property type="term" value="P:brain development"/>
    <property type="evidence" value="ECO:0007669"/>
    <property type="project" value="TreeGrafter"/>
</dbReference>
<keyword evidence="11" id="KW-1185">Reference proteome</keyword>
<dbReference type="STRING" id="568069.A0A1J1I6W2"/>
<dbReference type="FunFam" id="1.10.10.60:FF:000081">
    <property type="entry name" value="Empty spiracles homeobox 2"/>
    <property type="match status" value="1"/>
</dbReference>
<comment type="similarity">
    <text evidence="2">Belongs to the EMX homeobox family.</text>
</comment>
<dbReference type="AlphaFoldDB" id="A0A1J1I6W2"/>
<evidence type="ECO:0000256" key="4">
    <source>
        <dbReference type="ARBA" id="ARBA00023155"/>
    </source>
</evidence>
<dbReference type="Proteomes" id="UP000183832">
    <property type="component" value="Unassembled WGS sequence"/>
</dbReference>
<evidence type="ECO:0000256" key="3">
    <source>
        <dbReference type="ARBA" id="ARBA00023125"/>
    </source>
</evidence>
<dbReference type="PRINTS" id="PR00024">
    <property type="entry name" value="HOMEOBOX"/>
</dbReference>
<feature type="region of interest" description="Disordered" evidence="8">
    <location>
        <begin position="1"/>
        <end position="66"/>
    </location>
</feature>
<dbReference type="InterPro" id="IPR020479">
    <property type="entry name" value="HD_metazoa"/>
</dbReference>
<reference evidence="10 11" key="1">
    <citation type="submission" date="2015-04" db="EMBL/GenBank/DDBJ databases">
        <authorList>
            <person name="Syromyatnikov M.Y."/>
            <person name="Popov V.N."/>
        </authorList>
    </citation>
    <scope>NUCLEOTIDE SEQUENCE [LARGE SCALE GENOMIC DNA]</scope>
</reference>
<dbReference type="SMART" id="SM00389">
    <property type="entry name" value="HOX"/>
    <property type="match status" value="1"/>
</dbReference>
<feature type="compositionally biased region" description="Basic and acidic residues" evidence="8">
    <location>
        <begin position="116"/>
        <end position="132"/>
    </location>
</feature>
<evidence type="ECO:0000256" key="2">
    <source>
        <dbReference type="ARBA" id="ARBA00007397"/>
    </source>
</evidence>
<keyword evidence="3 6" id="KW-0238">DNA-binding</keyword>
<dbReference type="GO" id="GO:0000981">
    <property type="term" value="F:DNA-binding transcription factor activity, RNA polymerase II-specific"/>
    <property type="evidence" value="ECO:0007669"/>
    <property type="project" value="InterPro"/>
</dbReference>
<keyword evidence="4 6" id="KW-0371">Homeobox</keyword>
<dbReference type="PROSITE" id="PS50071">
    <property type="entry name" value="HOMEOBOX_2"/>
    <property type="match status" value="1"/>
</dbReference>
<feature type="compositionally biased region" description="Low complexity" evidence="8">
    <location>
        <begin position="1"/>
        <end position="17"/>
    </location>
</feature>
<feature type="region of interest" description="Disordered" evidence="8">
    <location>
        <begin position="107"/>
        <end position="169"/>
    </location>
</feature>
<proteinExistence type="inferred from homology"/>
<feature type="DNA-binding region" description="Homeobox" evidence="6">
    <location>
        <begin position="270"/>
        <end position="329"/>
    </location>
</feature>
<evidence type="ECO:0000259" key="9">
    <source>
        <dbReference type="PROSITE" id="PS50071"/>
    </source>
</evidence>
<evidence type="ECO:0000313" key="11">
    <source>
        <dbReference type="Proteomes" id="UP000183832"/>
    </source>
</evidence>
<feature type="region of interest" description="Disordered" evidence="8">
    <location>
        <begin position="320"/>
        <end position="365"/>
    </location>
</feature>
<dbReference type="PANTHER" id="PTHR24339">
    <property type="entry name" value="HOMEOBOX PROTEIN EMX-RELATED"/>
    <property type="match status" value="1"/>
</dbReference>
<keyword evidence="5 6" id="KW-0539">Nucleus</keyword>
<evidence type="ECO:0000313" key="10">
    <source>
        <dbReference type="EMBL" id="CRK95316.1"/>
    </source>
</evidence>
<dbReference type="InterPro" id="IPR009057">
    <property type="entry name" value="Homeodomain-like_sf"/>
</dbReference>
<dbReference type="Gene3D" id="1.10.10.60">
    <property type="entry name" value="Homeodomain-like"/>
    <property type="match status" value="1"/>
</dbReference>
<evidence type="ECO:0000256" key="1">
    <source>
        <dbReference type="ARBA" id="ARBA00004123"/>
    </source>
</evidence>
<evidence type="ECO:0000256" key="7">
    <source>
        <dbReference type="RuleBase" id="RU000682"/>
    </source>
</evidence>
<name>A0A1J1I6W2_9DIPT</name>
<dbReference type="GO" id="GO:0005634">
    <property type="term" value="C:nucleus"/>
    <property type="evidence" value="ECO:0007669"/>
    <property type="project" value="UniProtKB-SubCell"/>
</dbReference>
<comment type="subcellular location">
    <subcellularLocation>
        <location evidence="1 6 7">Nucleus</location>
    </subcellularLocation>
</comment>
<dbReference type="InterPro" id="IPR017970">
    <property type="entry name" value="Homeobox_CS"/>
</dbReference>
<feature type="compositionally biased region" description="Acidic residues" evidence="8">
    <location>
        <begin position="348"/>
        <end position="365"/>
    </location>
</feature>
<dbReference type="InterPro" id="IPR050877">
    <property type="entry name" value="EMX-VAX-Noto_Homeobox_TFs"/>
</dbReference>
<protein>
    <submittedName>
        <fullName evidence="10">CLUMA_CG008672, isoform A</fullName>
    </submittedName>
</protein>
<dbReference type="Pfam" id="PF00046">
    <property type="entry name" value="Homeodomain"/>
    <property type="match status" value="1"/>
</dbReference>
<feature type="compositionally biased region" description="Polar residues" evidence="8">
    <location>
        <begin position="336"/>
        <end position="345"/>
    </location>
</feature>
<dbReference type="SUPFAM" id="SSF46689">
    <property type="entry name" value="Homeodomain-like"/>
    <property type="match status" value="1"/>
</dbReference>
<evidence type="ECO:0000256" key="5">
    <source>
        <dbReference type="ARBA" id="ARBA00023242"/>
    </source>
</evidence>
<accession>A0A1J1I6W2</accession>
<feature type="domain" description="Homeobox" evidence="9">
    <location>
        <begin position="268"/>
        <end position="328"/>
    </location>
</feature>
<evidence type="ECO:0000256" key="6">
    <source>
        <dbReference type="PROSITE-ProRule" id="PRU00108"/>
    </source>
</evidence>
<dbReference type="InterPro" id="IPR001356">
    <property type="entry name" value="HD"/>
</dbReference>
<dbReference type="EMBL" id="CVRI01000041">
    <property type="protein sequence ID" value="CRK95316.1"/>
    <property type="molecule type" value="Genomic_DNA"/>
</dbReference>
<dbReference type="PROSITE" id="PS00027">
    <property type="entry name" value="HOMEOBOX_1"/>
    <property type="match status" value="1"/>
</dbReference>
<dbReference type="OrthoDB" id="6159439at2759"/>
<evidence type="ECO:0000256" key="8">
    <source>
        <dbReference type="SAM" id="MobiDB-lite"/>
    </source>
</evidence>
<dbReference type="CDD" id="cd00086">
    <property type="entry name" value="homeodomain"/>
    <property type="match status" value="1"/>
</dbReference>
<sequence>MMPSAPMMTMSPSTKPKIGFSIDSIVGNRNKNKSPIHFSQDSEGSEAPLSPLSDYGFTHQQKSPKFTTTHADIQRALRLSEYSQLELHNRFKRSLSTSPISAQTELMDQQKSIHQRLSEHHENHIQRLESQKRSMSPELSPRTQLSTEDGNRRSQSPPSPISQHQQVQKGPIMVPGIPANIMRPSPIGPPPGHQLPPESFFSAGHFQAAANLAAQTGFPLGALPQHLPHLHNPNIPRESYPLYPWLLSRHGRIFPHRFPGNFLLHPFRKPKRVRTAFSPTQLLKLEHAFESNQYVVGAERKTLAQQLSLTETQVKVWFQNRRTKHKRMQQEDGDSKSGSGNQHSPGNYDEDDELIDMDDCPSDDE</sequence>